<evidence type="ECO:0000256" key="5">
    <source>
        <dbReference type="ARBA" id="ARBA00023027"/>
    </source>
</evidence>
<dbReference type="Gene3D" id="3.40.50.1220">
    <property type="entry name" value="TPP-binding domain"/>
    <property type="match status" value="1"/>
</dbReference>
<keyword evidence="13" id="KW-1185">Reference proteome</keyword>
<dbReference type="PANTHER" id="PTHR11085:SF6">
    <property type="entry name" value="NAD-DEPENDENT PROTEIN DEACETYLASE SIRTUIN-2"/>
    <property type="match status" value="1"/>
</dbReference>
<dbReference type="GO" id="GO:0005737">
    <property type="term" value="C:cytoplasm"/>
    <property type="evidence" value="ECO:0007669"/>
    <property type="project" value="EnsemblFungi"/>
</dbReference>
<dbReference type="InterPro" id="IPR026590">
    <property type="entry name" value="Ssirtuin_cat_dom"/>
</dbReference>
<feature type="binding site" evidence="9 10">
    <location>
        <position position="138"/>
    </location>
    <ligand>
        <name>Zn(2+)</name>
        <dbReference type="ChEBI" id="CHEBI:29105"/>
    </ligand>
</feature>
<dbReference type="GO" id="GO:0000183">
    <property type="term" value="P:rDNA heterochromatin formation"/>
    <property type="evidence" value="ECO:0007669"/>
    <property type="project" value="EnsemblFungi"/>
</dbReference>
<evidence type="ECO:0000256" key="6">
    <source>
        <dbReference type="PIRNR" id="PIRNR037938"/>
    </source>
</evidence>
<dbReference type="GO" id="GO:0005634">
    <property type="term" value="C:nucleus"/>
    <property type="evidence" value="ECO:0007669"/>
    <property type="project" value="TreeGrafter"/>
</dbReference>
<dbReference type="GO" id="GO:0031934">
    <property type="term" value="C:mating-type region heterochromatin"/>
    <property type="evidence" value="ECO:0007669"/>
    <property type="project" value="EnsemblFungi"/>
</dbReference>
<dbReference type="InterPro" id="IPR017328">
    <property type="entry name" value="Sirtuin_class_I"/>
</dbReference>
<dbReference type="GO" id="GO:0017136">
    <property type="term" value="F:histone deacetylase activity, NAD-dependent"/>
    <property type="evidence" value="ECO:0007669"/>
    <property type="project" value="InterPro"/>
</dbReference>
<organism evidence="12 13">
    <name type="scientific">Nadsonia fulvescens var. elongata DSM 6958</name>
    <dbReference type="NCBI Taxonomy" id="857566"/>
    <lineage>
        <taxon>Eukaryota</taxon>
        <taxon>Fungi</taxon>
        <taxon>Dikarya</taxon>
        <taxon>Ascomycota</taxon>
        <taxon>Saccharomycotina</taxon>
        <taxon>Dipodascomycetes</taxon>
        <taxon>Dipodascales</taxon>
        <taxon>Dipodascales incertae sedis</taxon>
        <taxon>Nadsonia</taxon>
    </lineage>
</organism>
<dbReference type="EMBL" id="KV454409">
    <property type="protein sequence ID" value="ODQ66123.1"/>
    <property type="molecule type" value="Genomic_DNA"/>
</dbReference>
<dbReference type="InterPro" id="IPR026591">
    <property type="entry name" value="Sirtuin_cat_small_dom_sf"/>
</dbReference>
<keyword evidence="5 6" id="KW-0520">NAD</keyword>
<dbReference type="GO" id="GO:0070403">
    <property type="term" value="F:NAD+ binding"/>
    <property type="evidence" value="ECO:0007669"/>
    <property type="project" value="UniProtKB-UniRule"/>
</dbReference>
<dbReference type="EC" id="2.3.1.286" evidence="6"/>
<dbReference type="GO" id="GO:0099115">
    <property type="term" value="C:chromosome, subtelomeric region"/>
    <property type="evidence" value="ECO:0007669"/>
    <property type="project" value="EnsemblFungi"/>
</dbReference>
<accession>A0A1E3PL15</accession>
<feature type="binding site" evidence="8">
    <location>
        <begin position="35"/>
        <end position="37"/>
    </location>
    <ligand>
        <name>NAD(+)</name>
        <dbReference type="ChEBI" id="CHEBI:57540"/>
    </ligand>
</feature>
<protein>
    <recommendedName>
        <fullName evidence="6">NAD-dependent protein deacetylase</fullName>
        <ecNumber evidence="6">2.3.1.286</ecNumber>
    </recommendedName>
</protein>
<dbReference type="PANTHER" id="PTHR11085">
    <property type="entry name" value="NAD-DEPENDENT PROTEIN DEACYLASE SIRTUIN-5, MITOCHONDRIAL-RELATED"/>
    <property type="match status" value="1"/>
</dbReference>
<proteinExistence type="inferred from homology"/>
<gene>
    <name evidence="12" type="ORF">NADFUDRAFT_46655</name>
</gene>
<feature type="binding site" evidence="9 10">
    <location>
        <position position="135"/>
    </location>
    <ligand>
        <name>Zn(2+)</name>
        <dbReference type="ChEBI" id="CHEBI:29105"/>
    </ligand>
</feature>
<feature type="binding site" evidence="8">
    <location>
        <begin position="107"/>
        <end position="110"/>
    </location>
    <ligand>
        <name>NAD(+)</name>
        <dbReference type="ChEBI" id="CHEBI:57540"/>
    </ligand>
</feature>
<dbReference type="InterPro" id="IPR029035">
    <property type="entry name" value="DHS-like_NAD/FAD-binding_dom"/>
</dbReference>
<evidence type="ECO:0000256" key="7">
    <source>
        <dbReference type="PIRSR" id="PIRSR037938-1"/>
    </source>
</evidence>
<dbReference type="STRING" id="857566.A0A1E3PL15"/>
<evidence type="ECO:0000256" key="8">
    <source>
        <dbReference type="PIRSR" id="PIRSR037938-2"/>
    </source>
</evidence>
<dbReference type="GO" id="GO:0033553">
    <property type="term" value="C:rDNA heterochromatin"/>
    <property type="evidence" value="ECO:0007669"/>
    <property type="project" value="EnsemblFungi"/>
</dbReference>
<dbReference type="OrthoDB" id="420264at2759"/>
<evidence type="ECO:0000256" key="4">
    <source>
        <dbReference type="ARBA" id="ARBA00022833"/>
    </source>
</evidence>
<sequence length="374" mass="42173">MFTLQSFSDDLKSAKFKSIVFLVGAGISTSSGIPDFRSPETGLYANLSKLNLPYPEAVFDIEYFRENPEPFYTLAGELWPGKFHPSKFHGFMRLIEKKGWLKRIYTQNIDTLERMTGIKDETIVEAHGSFARNFCIDCQEEVENEFVEKIILQNEARQRDSGTGKLEAIKIPKCPRSNCSGIIKPSIVFFGEGLPSRFFDLSTDDLSTSDLVIVAGTSLTVFPFASLAQRDMLSKECKRILINGTLVGDFPGGKGRKVHKSKYPTKELGQGKVKYVNDLVCLGDIDRWAADLVRLCEWEDELDKIIQETRLNVESVWGKCKNTEVQTVTTSETLISEVSEIVEKLKLNDNITYTETENKDEATQIEKSEKPKSS</sequence>
<feature type="binding site" evidence="9 10">
    <location>
        <position position="174"/>
    </location>
    <ligand>
        <name>Zn(2+)</name>
        <dbReference type="ChEBI" id="CHEBI:29105"/>
    </ligand>
</feature>
<dbReference type="InterPro" id="IPR003000">
    <property type="entry name" value="Sirtuin"/>
</dbReference>
<dbReference type="GO" id="GO:0005721">
    <property type="term" value="C:pericentric heterochromatin"/>
    <property type="evidence" value="ECO:0007669"/>
    <property type="project" value="EnsemblFungi"/>
</dbReference>
<evidence type="ECO:0000259" key="11">
    <source>
        <dbReference type="PROSITE" id="PS50305"/>
    </source>
</evidence>
<dbReference type="Gene3D" id="3.30.1600.10">
    <property type="entry name" value="SIR2/SIRT2 'Small Domain"/>
    <property type="match status" value="1"/>
</dbReference>
<evidence type="ECO:0000313" key="13">
    <source>
        <dbReference type="Proteomes" id="UP000095009"/>
    </source>
</evidence>
<evidence type="ECO:0000256" key="2">
    <source>
        <dbReference type="ARBA" id="ARBA00022679"/>
    </source>
</evidence>
<reference evidence="12 13" key="1">
    <citation type="journal article" date="2016" name="Proc. Natl. Acad. Sci. U.S.A.">
        <title>Comparative genomics of biotechnologically important yeasts.</title>
        <authorList>
            <person name="Riley R."/>
            <person name="Haridas S."/>
            <person name="Wolfe K.H."/>
            <person name="Lopes M.R."/>
            <person name="Hittinger C.T."/>
            <person name="Goeker M."/>
            <person name="Salamov A.A."/>
            <person name="Wisecaver J.H."/>
            <person name="Long T.M."/>
            <person name="Calvey C.H."/>
            <person name="Aerts A.L."/>
            <person name="Barry K.W."/>
            <person name="Choi C."/>
            <person name="Clum A."/>
            <person name="Coughlan A.Y."/>
            <person name="Deshpande S."/>
            <person name="Douglass A.P."/>
            <person name="Hanson S.J."/>
            <person name="Klenk H.-P."/>
            <person name="LaButti K.M."/>
            <person name="Lapidus A."/>
            <person name="Lindquist E.A."/>
            <person name="Lipzen A.M."/>
            <person name="Meier-Kolthoff J.P."/>
            <person name="Ohm R.A."/>
            <person name="Otillar R.P."/>
            <person name="Pangilinan J.L."/>
            <person name="Peng Y."/>
            <person name="Rokas A."/>
            <person name="Rosa C.A."/>
            <person name="Scheuner C."/>
            <person name="Sibirny A.A."/>
            <person name="Slot J.C."/>
            <person name="Stielow J.B."/>
            <person name="Sun H."/>
            <person name="Kurtzman C.P."/>
            <person name="Blackwell M."/>
            <person name="Grigoriev I.V."/>
            <person name="Jeffries T.W."/>
        </authorList>
    </citation>
    <scope>NUCLEOTIDE SEQUENCE [LARGE SCALE GENOMIC DNA]</scope>
    <source>
        <strain evidence="12 13">DSM 6958</strain>
    </source>
</reference>
<dbReference type="AlphaFoldDB" id="A0A1E3PL15"/>
<dbReference type="PROSITE" id="PS50305">
    <property type="entry name" value="SIRTUIN"/>
    <property type="match status" value="1"/>
</dbReference>
<evidence type="ECO:0000313" key="12">
    <source>
        <dbReference type="EMBL" id="ODQ66123.1"/>
    </source>
</evidence>
<evidence type="ECO:0000256" key="10">
    <source>
        <dbReference type="PROSITE-ProRule" id="PRU00236"/>
    </source>
</evidence>
<keyword evidence="4 6" id="KW-0862">Zinc</keyword>
<dbReference type="Proteomes" id="UP000095009">
    <property type="component" value="Unassembled WGS sequence"/>
</dbReference>
<feature type="binding site" evidence="8">
    <location>
        <begin position="25"/>
        <end position="29"/>
    </location>
    <ligand>
        <name>NAD(+)</name>
        <dbReference type="ChEBI" id="CHEBI:57540"/>
    </ligand>
</feature>
<feature type="domain" description="Deacetylase sirtuin-type" evidence="11">
    <location>
        <begin position="1"/>
        <end position="299"/>
    </location>
</feature>
<keyword evidence="3 6" id="KW-0479">Metal-binding</keyword>
<comment type="cofactor">
    <cofactor evidence="9">
        <name>Zn(2+)</name>
        <dbReference type="ChEBI" id="CHEBI:29105"/>
    </cofactor>
    <text evidence="9">Binds 1 zinc ion per subunit.</text>
</comment>
<dbReference type="SUPFAM" id="SSF52467">
    <property type="entry name" value="DHS-like NAD/FAD-binding domain"/>
    <property type="match status" value="1"/>
</dbReference>
<feature type="active site" description="Proton acceptor" evidence="7 10">
    <location>
        <position position="127"/>
    </location>
</feature>
<dbReference type="InterPro" id="IPR050134">
    <property type="entry name" value="NAD-dep_sirtuin_deacylases"/>
</dbReference>
<comment type="catalytic activity">
    <reaction evidence="6">
        <text>N(6)-acetyl-L-lysyl-[protein] + NAD(+) + H2O = 2''-O-acetyl-ADP-D-ribose + nicotinamide + L-lysyl-[protein]</text>
        <dbReference type="Rhea" id="RHEA:43636"/>
        <dbReference type="Rhea" id="RHEA-COMP:9752"/>
        <dbReference type="Rhea" id="RHEA-COMP:10731"/>
        <dbReference type="ChEBI" id="CHEBI:15377"/>
        <dbReference type="ChEBI" id="CHEBI:17154"/>
        <dbReference type="ChEBI" id="CHEBI:29969"/>
        <dbReference type="ChEBI" id="CHEBI:57540"/>
        <dbReference type="ChEBI" id="CHEBI:61930"/>
        <dbReference type="ChEBI" id="CHEBI:83767"/>
        <dbReference type="EC" id="2.3.1.286"/>
    </reaction>
</comment>
<feature type="binding site" evidence="9 10">
    <location>
        <position position="179"/>
    </location>
    <ligand>
        <name>Zn(2+)</name>
        <dbReference type="ChEBI" id="CHEBI:29105"/>
    </ligand>
</feature>
<keyword evidence="2 6" id="KW-0808">Transferase</keyword>
<name>A0A1E3PL15_9ASCO</name>
<evidence type="ECO:0000256" key="1">
    <source>
        <dbReference type="ARBA" id="ARBA00006924"/>
    </source>
</evidence>
<dbReference type="Pfam" id="PF02146">
    <property type="entry name" value="SIR2"/>
    <property type="match status" value="1"/>
</dbReference>
<feature type="binding site" evidence="8">
    <location>
        <begin position="217"/>
        <end position="218"/>
    </location>
    <ligand>
        <name>NAD(+)</name>
        <dbReference type="ChEBI" id="CHEBI:57540"/>
    </ligand>
</feature>
<dbReference type="GO" id="GO:0031508">
    <property type="term" value="P:pericentric heterochromatin formation"/>
    <property type="evidence" value="ECO:0007669"/>
    <property type="project" value="EnsemblFungi"/>
</dbReference>
<dbReference type="PIRSF" id="PIRSF037938">
    <property type="entry name" value="SIR2_euk"/>
    <property type="match status" value="1"/>
</dbReference>
<dbReference type="GO" id="GO:0008270">
    <property type="term" value="F:zinc ion binding"/>
    <property type="evidence" value="ECO:0007669"/>
    <property type="project" value="UniProtKB-UniRule"/>
</dbReference>
<evidence type="ECO:0000256" key="9">
    <source>
        <dbReference type="PIRSR" id="PIRSR037938-3"/>
    </source>
</evidence>
<evidence type="ECO:0000256" key="3">
    <source>
        <dbReference type="ARBA" id="ARBA00022723"/>
    </source>
</evidence>
<comment type="similarity">
    <text evidence="1 6">Belongs to the sirtuin family. Class I subfamily.</text>
</comment>